<comment type="caution">
    <text evidence="1">The sequence shown here is derived from an EMBL/GenBank/DDBJ whole genome shotgun (WGS) entry which is preliminary data.</text>
</comment>
<evidence type="ECO:0000313" key="1">
    <source>
        <dbReference type="EMBL" id="KAA8486839.1"/>
    </source>
</evidence>
<dbReference type="EMBL" id="VWNE01000001">
    <property type="protein sequence ID" value="KAA8486839.1"/>
    <property type="molecule type" value="Genomic_DNA"/>
</dbReference>
<sequence>MKREVYKLHFYTQYNQFYIVDKDASLDTASTDLWPDDAVSERLGIVEGTIGVYTECYGPVKGELEILDEPGRGEYKKYDHVVEGGIDVVSGVLQIQDCPNSSVQLELKVNPGQYRVRVYSSNLASVQGDEGDDYYKIEIWPEKKGITRKVLKQYNP</sequence>
<evidence type="ECO:0000313" key="2">
    <source>
        <dbReference type="Proteomes" id="UP000322918"/>
    </source>
</evidence>
<proteinExistence type="predicted"/>
<organism evidence="1 2">
    <name type="scientific">Arcticibacter tournemirensis</name>
    <dbReference type="NCBI Taxonomy" id="699437"/>
    <lineage>
        <taxon>Bacteria</taxon>
        <taxon>Pseudomonadati</taxon>
        <taxon>Bacteroidota</taxon>
        <taxon>Sphingobacteriia</taxon>
        <taxon>Sphingobacteriales</taxon>
        <taxon>Sphingobacteriaceae</taxon>
        <taxon>Arcticibacter</taxon>
    </lineage>
</organism>
<accession>A0A5M9HJW8</accession>
<keyword evidence="2" id="KW-1185">Reference proteome</keyword>
<name>A0A5M9HJW8_9SPHI</name>
<dbReference type="Proteomes" id="UP000322918">
    <property type="component" value="Unassembled WGS sequence"/>
</dbReference>
<reference evidence="1 2" key="1">
    <citation type="submission" date="2019-09" db="EMBL/GenBank/DDBJ databases">
        <title>Pararcticibacter amylolyticus gen. nov., sp. nov., isolated from a rottenly hemp rope, and reclassification of Pedobacter tournemirensis as Pararcticibacter tournemirensis comb. nov.</title>
        <authorList>
            <person name="Cai Y."/>
        </authorList>
    </citation>
    <scope>NUCLEOTIDE SEQUENCE [LARGE SCALE GENOMIC DNA]</scope>
    <source>
        <strain evidence="1 2">TF5-37.2-LB10</strain>
    </source>
</reference>
<dbReference type="RefSeq" id="WP_141814012.1">
    <property type="nucleotide sequence ID" value="NZ_VFPL01000001.1"/>
</dbReference>
<gene>
    <name evidence="1" type="ORF">F1649_01095</name>
</gene>
<dbReference type="AlphaFoldDB" id="A0A5M9HJW8"/>
<dbReference type="OrthoDB" id="280156at2"/>
<protein>
    <submittedName>
        <fullName evidence="1">Uncharacterized protein</fullName>
    </submittedName>
</protein>